<keyword evidence="1" id="KW-0812">Transmembrane</keyword>
<feature type="transmembrane region" description="Helical" evidence="1">
    <location>
        <begin position="34"/>
        <end position="51"/>
    </location>
</feature>
<evidence type="ECO:0000313" key="2">
    <source>
        <dbReference type="EMBL" id="XDQ12195.1"/>
    </source>
</evidence>
<sequence length="77" mass="8132">MKDFVSKHGVRIYSVLAALVPALVLVWPNVPWEALVAASAGLLGVGVVAATHEDTKTLKALYEDSPFEAELRGASGK</sequence>
<dbReference type="AlphaFoldDB" id="A0AB39N0M1"/>
<protein>
    <recommendedName>
        <fullName evidence="3">Holin</fullName>
    </recommendedName>
</protein>
<keyword evidence="1" id="KW-0472">Membrane</keyword>
<keyword evidence="1" id="KW-1133">Transmembrane helix</keyword>
<dbReference type="EMBL" id="CP163432">
    <property type="protein sequence ID" value="XDQ12195.1"/>
    <property type="molecule type" value="Genomic_DNA"/>
</dbReference>
<organism evidence="2">
    <name type="scientific">Streptomyces sp. R11</name>
    <dbReference type="NCBI Taxonomy" id="3238625"/>
    <lineage>
        <taxon>Bacteria</taxon>
        <taxon>Bacillati</taxon>
        <taxon>Actinomycetota</taxon>
        <taxon>Actinomycetes</taxon>
        <taxon>Kitasatosporales</taxon>
        <taxon>Streptomycetaceae</taxon>
        <taxon>Streptomyces</taxon>
    </lineage>
</organism>
<accession>A0AB39N0M1</accession>
<name>A0AB39N0M1_9ACTN</name>
<evidence type="ECO:0000256" key="1">
    <source>
        <dbReference type="SAM" id="Phobius"/>
    </source>
</evidence>
<dbReference type="RefSeq" id="WP_369272381.1">
    <property type="nucleotide sequence ID" value="NZ_CP163432.1"/>
</dbReference>
<gene>
    <name evidence="2" type="ORF">AB5J55_22410</name>
</gene>
<reference evidence="2" key="1">
    <citation type="submission" date="2024-07" db="EMBL/GenBank/DDBJ databases">
        <authorList>
            <person name="Yu S.T."/>
        </authorList>
    </citation>
    <scope>NUCLEOTIDE SEQUENCE</scope>
    <source>
        <strain evidence="2">R11</strain>
    </source>
</reference>
<feature type="transmembrane region" description="Helical" evidence="1">
    <location>
        <begin position="12"/>
        <end position="28"/>
    </location>
</feature>
<proteinExistence type="predicted"/>
<evidence type="ECO:0008006" key="3">
    <source>
        <dbReference type="Google" id="ProtNLM"/>
    </source>
</evidence>